<dbReference type="OrthoDB" id="323926at2"/>
<gene>
    <name evidence="1" type="ORF">KDI_15550</name>
</gene>
<accession>A0A5A5T929</accession>
<dbReference type="Gene3D" id="3.40.50.1000">
    <property type="entry name" value="HAD superfamily/HAD-like"/>
    <property type="match status" value="1"/>
</dbReference>
<protein>
    <recommendedName>
        <fullName evidence="3">N-acetyltransferase domain-containing protein</fullName>
    </recommendedName>
</protein>
<keyword evidence="2" id="KW-1185">Reference proteome</keyword>
<evidence type="ECO:0000313" key="1">
    <source>
        <dbReference type="EMBL" id="GCF07991.1"/>
    </source>
</evidence>
<dbReference type="InterPro" id="IPR010033">
    <property type="entry name" value="HAD_SF_ppase_IIIC"/>
</dbReference>
<dbReference type="RefSeq" id="WP_149400996.1">
    <property type="nucleotide sequence ID" value="NZ_BIXY01000017.1"/>
</dbReference>
<evidence type="ECO:0008006" key="3">
    <source>
        <dbReference type="Google" id="ProtNLM"/>
    </source>
</evidence>
<proteinExistence type="predicted"/>
<dbReference type="EMBL" id="BIXY01000017">
    <property type="protein sequence ID" value="GCF07991.1"/>
    <property type="molecule type" value="Genomic_DNA"/>
</dbReference>
<reference evidence="1 2" key="1">
    <citation type="submission" date="2019-01" db="EMBL/GenBank/DDBJ databases">
        <title>Draft genome sequence of Dictyobacter sp. Uno17.</title>
        <authorList>
            <person name="Wang C.M."/>
            <person name="Zheng Y."/>
            <person name="Sakai Y."/>
            <person name="Abe K."/>
            <person name="Yokota A."/>
            <person name="Yabe S."/>
        </authorList>
    </citation>
    <scope>NUCLEOTIDE SEQUENCE [LARGE SCALE GENOMIC DNA]</scope>
    <source>
        <strain evidence="1 2">Uno17</strain>
    </source>
</reference>
<dbReference type="AlphaFoldDB" id="A0A5A5T929"/>
<sequence>MTIDKTTPLANALQDKQRTIKCVIWDLDHTLWNGVLLEDEQVMPRSEILTIIKTLDSRGILQSIASKNAYEPAIQKLKEWEIMEYFLYPQINWQPKSTSISTIARALNISIDTLAFIDDQPFEREEVAFNHPDILCLDVTNIATMLDKPEMQPRFITEDSSRRRQMYMSDIKRNESEQEFQGPAEKFLASLNMIFTISIAQESDLRRAEELTLRTHQLNTTGYTYSYDELNAIRQSKRYKLYISSLDDRYGTYGKIGLTLIECTPEVWTIKLLLMSCRVLSRGVGTIMVNYIMQQAKKAGVRLQAEFVETKSNRMMYITYKFGGFKEIQRNGNNVLMEDDLSHIQSFPDYIKIIDHSMPCD</sequence>
<dbReference type="InterPro" id="IPR036412">
    <property type="entry name" value="HAD-like_sf"/>
</dbReference>
<dbReference type="InterPro" id="IPR010037">
    <property type="entry name" value="FkbH_domain"/>
</dbReference>
<dbReference type="InterPro" id="IPR023214">
    <property type="entry name" value="HAD_sf"/>
</dbReference>
<name>A0A5A5T929_9CHLR</name>
<organism evidence="1 2">
    <name type="scientific">Dictyobacter arantiisoli</name>
    <dbReference type="NCBI Taxonomy" id="2014874"/>
    <lineage>
        <taxon>Bacteria</taxon>
        <taxon>Bacillati</taxon>
        <taxon>Chloroflexota</taxon>
        <taxon>Ktedonobacteria</taxon>
        <taxon>Ktedonobacterales</taxon>
        <taxon>Dictyobacteraceae</taxon>
        <taxon>Dictyobacter</taxon>
    </lineage>
</organism>
<dbReference type="NCBIfam" id="TIGR01681">
    <property type="entry name" value="HAD-SF-IIIC"/>
    <property type="match status" value="1"/>
</dbReference>
<evidence type="ECO:0000313" key="2">
    <source>
        <dbReference type="Proteomes" id="UP000322530"/>
    </source>
</evidence>
<comment type="caution">
    <text evidence="1">The sequence shown here is derived from an EMBL/GenBank/DDBJ whole genome shotgun (WGS) entry which is preliminary data.</text>
</comment>
<dbReference type="SUPFAM" id="SSF56784">
    <property type="entry name" value="HAD-like"/>
    <property type="match status" value="1"/>
</dbReference>
<dbReference type="NCBIfam" id="TIGR01686">
    <property type="entry name" value="FkbH"/>
    <property type="match status" value="1"/>
</dbReference>
<dbReference type="Proteomes" id="UP000322530">
    <property type="component" value="Unassembled WGS sequence"/>
</dbReference>